<sequence>MGKMLCLLLPILAGCAAVPSPTGLPTSGVAATTSLDERGRQAVIELRRWYDSISDDCGGPDKPGYLCSGIVLRTTSSSNFLPWEPTDSQIAKGSVAFSWVRRDNTFGKPFGNQNGMILYPPQAVPPGRMDDLNVLCTFPINANTNQRPALQGCGPIAGYEQTTDTCQALGVETARQWLERYPQAGNFRVCGWDLRDARGNAAQGFQTAVQARAGMPEDLWRVNNEVLLPVWRKGQGGELPLHAFFYVEGQREALAKAQYDQIRYAQEYQQSIPVVRVAFPVDKSGNMAFAYDPKDQAVGRPTPTPSIDFEHLAVGQFAQVTSNGVVFALDRHNRGVSDKPHEASKGQIRGKHLEVDSSIKFVLEGAGRRLVKFSWGCNSWCGVQTEIGGEHVELSEEGFGQMHYGTQELIIDGPEVLTLNVDTEELDSLLLLDNLSVKSLPER</sequence>
<keyword evidence="1" id="KW-0732">Signal</keyword>
<evidence type="ECO:0000313" key="3">
    <source>
        <dbReference type="Proteomes" id="UP001160882"/>
    </source>
</evidence>
<proteinExistence type="predicted"/>
<dbReference type="EMBL" id="JAOCGG010000077">
    <property type="protein sequence ID" value="MDH1633324.1"/>
    <property type="molecule type" value="Genomic_DNA"/>
</dbReference>
<gene>
    <name evidence="2" type="ORF">N5I14_24055</name>
</gene>
<feature type="chain" id="PRO_5041271457" evidence="1">
    <location>
        <begin position="17"/>
        <end position="443"/>
    </location>
</feature>
<protein>
    <submittedName>
        <fullName evidence="2">Uncharacterized protein</fullName>
    </submittedName>
</protein>
<accession>A0AA42S0B7</accession>
<feature type="signal peptide" evidence="1">
    <location>
        <begin position="1"/>
        <end position="16"/>
    </location>
</feature>
<dbReference type="PROSITE" id="PS51257">
    <property type="entry name" value="PROKAR_LIPOPROTEIN"/>
    <property type="match status" value="1"/>
</dbReference>
<dbReference type="RefSeq" id="WP_280083773.1">
    <property type="nucleotide sequence ID" value="NZ_JAOCGG010000077.1"/>
</dbReference>
<name>A0AA42S0B7_9PSED</name>
<organism evidence="2 3">
    <name type="scientific">Pseudomonas mosselii</name>
    <dbReference type="NCBI Taxonomy" id="78327"/>
    <lineage>
        <taxon>Bacteria</taxon>
        <taxon>Pseudomonadati</taxon>
        <taxon>Pseudomonadota</taxon>
        <taxon>Gammaproteobacteria</taxon>
        <taxon>Pseudomonadales</taxon>
        <taxon>Pseudomonadaceae</taxon>
        <taxon>Pseudomonas</taxon>
    </lineage>
</organism>
<comment type="caution">
    <text evidence="2">The sequence shown here is derived from an EMBL/GenBank/DDBJ whole genome shotgun (WGS) entry which is preliminary data.</text>
</comment>
<evidence type="ECO:0000256" key="1">
    <source>
        <dbReference type="SAM" id="SignalP"/>
    </source>
</evidence>
<dbReference type="Proteomes" id="UP001160882">
    <property type="component" value="Unassembled WGS sequence"/>
</dbReference>
<reference evidence="2" key="1">
    <citation type="submission" date="2022-09" db="EMBL/GenBank/DDBJ databases">
        <title>Intensive care unit water sources are persistently colonized with multi-drug resistant bacteria and are the site of extensive horizontal gene transfer of antibiotic resistance genes.</title>
        <authorList>
            <person name="Diorio-Toth L."/>
        </authorList>
    </citation>
    <scope>NUCLEOTIDE SEQUENCE</scope>
    <source>
        <strain evidence="2">GD03782</strain>
    </source>
</reference>
<evidence type="ECO:0000313" key="2">
    <source>
        <dbReference type="EMBL" id="MDH1633324.1"/>
    </source>
</evidence>
<dbReference type="AlphaFoldDB" id="A0AA42S0B7"/>